<dbReference type="Proteomes" id="UP000823561">
    <property type="component" value="Chromosome 22"/>
</dbReference>
<organism evidence="7 8">
    <name type="scientific">Alosa alosa</name>
    <name type="common">allis shad</name>
    <dbReference type="NCBI Taxonomy" id="278164"/>
    <lineage>
        <taxon>Eukaryota</taxon>
        <taxon>Metazoa</taxon>
        <taxon>Chordata</taxon>
        <taxon>Craniata</taxon>
        <taxon>Vertebrata</taxon>
        <taxon>Euteleostomi</taxon>
        <taxon>Actinopterygii</taxon>
        <taxon>Neopterygii</taxon>
        <taxon>Teleostei</taxon>
        <taxon>Clupei</taxon>
        <taxon>Clupeiformes</taxon>
        <taxon>Clupeoidei</taxon>
        <taxon>Clupeidae</taxon>
        <taxon>Alosa</taxon>
    </lineage>
</organism>
<dbReference type="Gene3D" id="3.80.10.10">
    <property type="entry name" value="Ribonuclease Inhibitor"/>
    <property type="match status" value="1"/>
</dbReference>
<evidence type="ECO:0000256" key="2">
    <source>
        <dbReference type="ARBA" id="ARBA00022490"/>
    </source>
</evidence>
<evidence type="ECO:0000256" key="3">
    <source>
        <dbReference type="ARBA" id="ARBA00022614"/>
    </source>
</evidence>
<evidence type="ECO:0000313" key="7">
    <source>
        <dbReference type="EMBL" id="KAG5263100.1"/>
    </source>
</evidence>
<dbReference type="PANTHER" id="PTHR24106">
    <property type="entry name" value="NACHT, LRR AND CARD DOMAINS-CONTAINING"/>
    <property type="match status" value="1"/>
</dbReference>
<dbReference type="Pfam" id="PF13553">
    <property type="entry name" value="FIIND"/>
    <property type="match status" value="1"/>
</dbReference>
<evidence type="ECO:0000256" key="5">
    <source>
        <dbReference type="SAM" id="MobiDB-lite"/>
    </source>
</evidence>
<name>A0AAV6FK79_9TELE</name>
<dbReference type="EMBL" id="JADWDJ010000022">
    <property type="protein sequence ID" value="KAG5263100.1"/>
    <property type="molecule type" value="Genomic_DNA"/>
</dbReference>
<sequence>MSCSLTENSCAAIASAARSNSCSLKELDLSGNELHDAGVQHLSELLKNPHCKLETLVVDGRTFLKESTAAAAASASSSHSDAAELHLRDKVQQDPGAQLLSLDTHTEEHLIDAPQRSCESCAEVPDSSHWVLLKPEVSTDESVSTYSLSSPAGRYECSESGLRWTCDGPVTLQYCFMDWHVFAEELAHMQSRPAGPLMDIRVMSGELEEIHLPHFLCLGGFEASVGDAVRVLHGRESGVCVEVCELTRHHARLLHPSFSLLGLVYYLKDLFSSKVHCELLLFCTCTASSGSPGLPGADPPTTQLTSGPSSRRMWEKEKTGVWIDKPRPWAHSERWTPFV</sequence>
<keyword evidence="2" id="KW-0963">Cytoplasm</keyword>
<evidence type="ECO:0000256" key="4">
    <source>
        <dbReference type="ARBA" id="ARBA00022737"/>
    </source>
</evidence>
<feature type="region of interest" description="Disordered" evidence="5">
    <location>
        <begin position="290"/>
        <end position="310"/>
    </location>
</feature>
<dbReference type="GO" id="GO:0005829">
    <property type="term" value="C:cytosol"/>
    <property type="evidence" value="ECO:0007669"/>
    <property type="project" value="UniProtKB-SubCell"/>
</dbReference>
<feature type="compositionally biased region" description="Polar residues" evidence="5">
    <location>
        <begin position="300"/>
        <end position="309"/>
    </location>
</feature>
<dbReference type="InterPro" id="IPR025307">
    <property type="entry name" value="FIIND_dom"/>
</dbReference>
<dbReference type="InterPro" id="IPR051261">
    <property type="entry name" value="NLR"/>
</dbReference>
<accession>A0AAV6FK79</accession>
<gene>
    <name evidence="7" type="ORF">AALO_G00282580</name>
</gene>
<comment type="caution">
    <text evidence="7">The sequence shown here is derived from an EMBL/GenBank/DDBJ whole genome shotgun (WGS) entry which is preliminary data.</text>
</comment>
<evidence type="ECO:0000313" key="8">
    <source>
        <dbReference type="Proteomes" id="UP000823561"/>
    </source>
</evidence>
<reference evidence="7" key="1">
    <citation type="submission" date="2020-10" db="EMBL/GenBank/DDBJ databases">
        <title>Chromosome-scale genome assembly of the Allis shad, Alosa alosa.</title>
        <authorList>
            <person name="Margot Z."/>
            <person name="Christophe K."/>
            <person name="Cabau C."/>
            <person name="Louis A."/>
            <person name="Berthelot C."/>
            <person name="Parey E."/>
            <person name="Roest Crollius H."/>
            <person name="Montfort J."/>
            <person name="Robinson-Rechavi M."/>
            <person name="Bucao C."/>
            <person name="Bouchez O."/>
            <person name="Gislard M."/>
            <person name="Lluch J."/>
            <person name="Milhes M."/>
            <person name="Lampietro C."/>
            <person name="Lopez Roques C."/>
            <person name="Donnadieu C."/>
            <person name="Braasch I."/>
            <person name="Desvignes T."/>
            <person name="Postlethwait J."/>
            <person name="Bobe J."/>
            <person name="Guiguen Y."/>
        </authorList>
    </citation>
    <scope>NUCLEOTIDE SEQUENCE</scope>
    <source>
        <strain evidence="7">M-15738</strain>
        <tissue evidence="7">Blood</tissue>
    </source>
</reference>
<evidence type="ECO:0000256" key="1">
    <source>
        <dbReference type="ARBA" id="ARBA00004514"/>
    </source>
</evidence>
<feature type="domain" description="FIIND" evidence="6">
    <location>
        <begin position="126"/>
        <end position="339"/>
    </location>
</feature>
<dbReference type="SMART" id="SM00368">
    <property type="entry name" value="LRR_RI"/>
    <property type="match status" value="1"/>
</dbReference>
<proteinExistence type="predicted"/>
<comment type="subcellular location">
    <subcellularLocation>
        <location evidence="1">Cytoplasm</location>
        <location evidence="1">Cytosol</location>
    </subcellularLocation>
</comment>
<keyword evidence="4" id="KW-0677">Repeat</keyword>
<evidence type="ECO:0000259" key="6">
    <source>
        <dbReference type="PROSITE" id="PS51830"/>
    </source>
</evidence>
<dbReference type="InterPro" id="IPR032675">
    <property type="entry name" value="LRR_dom_sf"/>
</dbReference>
<keyword evidence="3" id="KW-0433">Leucine-rich repeat</keyword>
<dbReference type="PROSITE" id="PS51830">
    <property type="entry name" value="FIIND"/>
    <property type="match status" value="1"/>
</dbReference>
<protein>
    <recommendedName>
        <fullName evidence="6">FIIND domain-containing protein</fullName>
    </recommendedName>
</protein>
<keyword evidence="8" id="KW-1185">Reference proteome</keyword>
<dbReference type="SUPFAM" id="SSF52047">
    <property type="entry name" value="RNI-like"/>
    <property type="match status" value="1"/>
</dbReference>
<dbReference type="AlphaFoldDB" id="A0AAV6FK79"/>